<dbReference type="Pfam" id="PF03573">
    <property type="entry name" value="OprD"/>
    <property type="match status" value="1"/>
</dbReference>
<proteinExistence type="inferred from homology"/>
<dbReference type="EMBL" id="CAJFCI010000047">
    <property type="protein sequence ID" value="CAD5108152.1"/>
    <property type="molecule type" value="Genomic_DNA"/>
</dbReference>
<evidence type="ECO:0000256" key="3">
    <source>
        <dbReference type="ARBA" id="ARBA00022729"/>
    </source>
</evidence>
<dbReference type="Gene3D" id="2.40.160.10">
    <property type="entry name" value="Porin"/>
    <property type="match status" value="1"/>
</dbReference>
<dbReference type="FunFam" id="2.40.160.10:FF:000008">
    <property type="entry name" value="OprD family porin"/>
    <property type="match status" value="1"/>
</dbReference>
<name>A0A7U7ENC6_9GAMM</name>
<dbReference type="PANTHER" id="PTHR34596:SF2">
    <property type="entry name" value="CHITOPORIN"/>
    <property type="match status" value="1"/>
</dbReference>
<evidence type="ECO:0000256" key="2">
    <source>
        <dbReference type="ARBA" id="ARBA00022448"/>
    </source>
</evidence>
<accession>A0A7U7ENC6</accession>
<keyword evidence="6" id="KW-1185">Reference proteome</keyword>
<sequence>MNTSPLARAVALAALGALTIPGLAQAEFIKDSKGSLELRNFYFNRDFRQEGAAQPKAEEWAQGFLLRLESGYTEGTVGVGVDAIGMLGLKLDSGGGRSGTGLLKRDRETGEAQDEYGELGLTAKLRASKSTLKVGTLLPKVPVVQYNDSRLLPQTFSGGHLNSMEIDGLTFDAGRLRQVNHRDSSDYEDMVITAGGPRNITFAGGSTADHFDFAGATYKWNDQLSTGYHFGKLDEFYKQHFLNLVHTLPIADKQALKSDIRWARSTDDGSSNVDNKAFNAMFTYSLGFHAFGLGYQDMSGDTGFAYINGTDPYLVNYIQIGDFANKDEQSWQARYDYNFAGLGIPGLTFMTRYVTGDDIDRGAAASEGKEWERNTDIAYVFQEGPLKNLGLRWRNATYRSNFGNDLDENRLIVSYTLPLW</sequence>
<feature type="signal peptide" evidence="4">
    <location>
        <begin position="1"/>
        <end position="26"/>
    </location>
</feature>
<protein>
    <submittedName>
        <fullName evidence="5">Porin-like protein NicP</fullName>
    </submittedName>
</protein>
<reference evidence="5 6" key="1">
    <citation type="submission" date="2020-08" db="EMBL/GenBank/DDBJ databases">
        <authorList>
            <person name="Criscuolo A."/>
        </authorList>
    </citation>
    <scope>NUCLEOTIDE SEQUENCE [LARGE SCALE GENOMIC DNA]</scope>
    <source>
        <strain evidence="5">CIP111764</strain>
    </source>
</reference>
<comment type="similarity">
    <text evidence="1">Belongs to the outer membrane porin (Opr) (TC 1.B.25) family.</text>
</comment>
<feature type="chain" id="PRO_5031145326" evidence="4">
    <location>
        <begin position="27"/>
        <end position="420"/>
    </location>
</feature>
<keyword evidence="2" id="KW-0813">Transport</keyword>
<dbReference type="GO" id="GO:0015288">
    <property type="term" value="F:porin activity"/>
    <property type="evidence" value="ECO:0007669"/>
    <property type="project" value="TreeGrafter"/>
</dbReference>
<keyword evidence="3 4" id="KW-0732">Signal</keyword>
<evidence type="ECO:0000256" key="4">
    <source>
        <dbReference type="SAM" id="SignalP"/>
    </source>
</evidence>
<dbReference type="RefSeq" id="WP_187671478.1">
    <property type="nucleotide sequence ID" value="NZ_CAJFCI010000047.1"/>
</dbReference>
<evidence type="ECO:0000313" key="6">
    <source>
        <dbReference type="Proteomes" id="UP000583387"/>
    </source>
</evidence>
<dbReference type="InterPro" id="IPR005318">
    <property type="entry name" value="OM_porin_bac"/>
</dbReference>
<evidence type="ECO:0000313" key="5">
    <source>
        <dbReference type="EMBL" id="CAD5108152.1"/>
    </source>
</evidence>
<organism evidence="5 6">
    <name type="scientific">Zestomonas carbonaria</name>
    <dbReference type="NCBI Taxonomy" id="2762745"/>
    <lineage>
        <taxon>Bacteria</taxon>
        <taxon>Pseudomonadati</taxon>
        <taxon>Pseudomonadota</taxon>
        <taxon>Gammaproteobacteria</taxon>
        <taxon>Pseudomonadales</taxon>
        <taxon>Pseudomonadaceae</taxon>
        <taxon>Zestomonas</taxon>
    </lineage>
</organism>
<comment type="caution">
    <text evidence="5">The sequence shown here is derived from an EMBL/GenBank/DDBJ whole genome shotgun (WGS) entry which is preliminary data.</text>
</comment>
<evidence type="ECO:0000256" key="1">
    <source>
        <dbReference type="ARBA" id="ARBA00009075"/>
    </source>
</evidence>
<dbReference type="Proteomes" id="UP000583387">
    <property type="component" value="Unassembled WGS sequence"/>
</dbReference>
<dbReference type="AlphaFoldDB" id="A0A7U7ENC6"/>
<gene>
    <name evidence="5" type="primary">nicP_6</name>
    <name evidence="5" type="ORF">PSEWESI4_02437</name>
</gene>
<dbReference type="PANTHER" id="PTHR34596">
    <property type="entry name" value="CHITOPORIN"/>
    <property type="match status" value="1"/>
</dbReference>
<dbReference type="GO" id="GO:0016020">
    <property type="term" value="C:membrane"/>
    <property type="evidence" value="ECO:0007669"/>
    <property type="project" value="InterPro"/>
</dbReference>
<dbReference type="InterPro" id="IPR023614">
    <property type="entry name" value="Porin_dom_sf"/>
</dbReference>